<sequence length="275" mass="31974">MFKIGEFSKLTQVSIRMLRYYDEVGLLKPEQVDPFTGYRLYSVEQIPVLNKIVFLRDVGFNISEIAVVMSKWNDAFVTEQLEQKSREIEQNIQEEQQRLAKIKLAKADINRDKIQIHYNVSIKDIPSYQVVSIRRVIPDYYGEGQLWKELSAFAEERQLVISNNTFSIYHDTEYKETEVDVEVCAQTTSVGESEGDFAFRMTEPVPYMASTMVYGEFTNIAKAYLAFANWLSEHNQYEMAGGSRQIVHRGPWNEENPEKYLTEIQVALKKRDMSS</sequence>
<dbReference type="InterPro" id="IPR047057">
    <property type="entry name" value="MerR_fam"/>
</dbReference>
<evidence type="ECO:0000256" key="1">
    <source>
        <dbReference type="ARBA" id="ARBA00023125"/>
    </source>
</evidence>
<dbReference type="RefSeq" id="WP_262068427.1">
    <property type="nucleotide sequence ID" value="NZ_JAMXOC010000004.1"/>
</dbReference>
<dbReference type="Gene3D" id="3.20.80.10">
    <property type="entry name" value="Regulatory factor, effector binding domain"/>
    <property type="match status" value="1"/>
</dbReference>
<proteinExistence type="predicted"/>
<dbReference type="CDD" id="cd01107">
    <property type="entry name" value="HTH_BmrR"/>
    <property type="match status" value="1"/>
</dbReference>
<keyword evidence="1" id="KW-0238">DNA-binding</keyword>
<keyword evidence="5" id="KW-1185">Reference proteome</keyword>
<dbReference type="InterPro" id="IPR009061">
    <property type="entry name" value="DNA-bd_dom_put_sf"/>
</dbReference>
<reference evidence="4 5" key="1">
    <citation type="journal article" date="2022" name="Genome Biol. Evol.">
        <title>Host diet, physiology and behaviors set the stage for Lachnospiraceae cladogenesis.</title>
        <authorList>
            <person name="Vera-Ponce De Leon A."/>
            <person name="Schneider M."/>
            <person name="Jahnes B.C."/>
            <person name="Sadowski V."/>
            <person name="Camuy-Velez L.A."/>
            <person name="Duan J."/>
            <person name="Sabree Z.L."/>
        </authorList>
    </citation>
    <scope>NUCLEOTIDE SEQUENCE [LARGE SCALE GENOMIC DNA]</scope>
    <source>
        <strain evidence="4 5">PAL227</strain>
    </source>
</reference>
<evidence type="ECO:0000256" key="2">
    <source>
        <dbReference type="SAM" id="Coils"/>
    </source>
</evidence>
<dbReference type="InterPro" id="IPR000551">
    <property type="entry name" value="MerR-type_HTH_dom"/>
</dbReference>
<dbReference type="SUPFAM" id="SSF46955">
    <property type="entry name" value="Putative DNA-binding domain"/>
    <property type="match status" value="1"/>
</dbReference>
<accession>A0ABT1EFN7</accession>
<evidence type="ECO:0000313" key="4">
    <source>
        <dbReference type="EMBL" id="MCP1109520.1"/>
    </source>
</evidence>
<dbReference type="Pfam" id="PF13411">
    <property type="entry name" value="MerR_1"/>
    <property type="match status" value="1"/>
</dbReference>
<comment type="caution">
    <text evidence="4">The sequence shown here is derived from an EMBL/GenBank/DDBJ whole genome shotgun (WGS) entry which is preliminary data.</text>
</comment>
<dbReference type="Proteomes" id="UP001523565">
    <property type="component" value="Unassembled WGS sequence"/>
</dbReference>
<dbReference type="SUPFAM" id="SSF55136">
    <property type="entry name" value="Probable bacterial effector-binding domain"/>
    <property type="match status" value="1"/>
</dbReference>
<protein>
    <submittedName>
        <fullName evidence="4">MerR family transcriptional regulator</fullName>
    </submittedName>
</protein>
<feature type="coiled-coil region" evidence="2">
    <location>
        <begin position="78"/>
        <end position="112"/>
    </location>
</feature>
<keyword evidence="2" id="KW-0175">Coiled coil</keyword>
<dbReference type="SMART" id="SM00871">
    <property type="entry name" value="AraC_E_bind"/>
    <property type="match status" value="1"/>
</dbReference>
<dbReference type="InterPro" id="IPR029442">
    <property type="entry name" value="GyrI-like"/>
</dbReference>
<dbReference type="InterPro" id="IPR010499">
    <property type="entry name" value="AraC_E-bd"/>
</dbReference>
<dbReference type="PROSITE" id="PS00552">
    <property type="entry name" value="HTH_MERR_1"/>
    <property type="match status" value="1"/>
</dbReference>
<organism evidence="4 5">
    <name type="scientific">Ohessyouella blattaphilus</name>
    <dbReference type="NCBI Taxonomy" id="2949333"/>
    <lineage>
        <taxon>Bacteria</taxon>
        <taxon>Bacillati</taxon>
        <taxon>Bacillota</taxon>
        <taxon>Clostridia</taxon>
        <taxon>Lachnospirales</taxon>
        <taxon>Lachnospiraceae</taxon>
        <taxon>Ohessyouella</taxon>
    </lineage>
</organism>
<evidence type="ECO:0000313" key="5">
    <source>
        <dbReference type="Proteomes" id="UP001523565"/>
    </source>
</evidence>
<dbReference type="PANTHER" id="PTHR30204:SF97">
    <property type="entry name" value="MERR FAMILY REGULATORY PROTEIN"/>
    <property type="match status" value="1"/>
</dbReference>
<dbReference type="Gene3D" id="1.10.1660.10">
    <property type="match status" value="1"/>
</dbReference>
<dbReference type="Pfam" id="PF06445">
    <property type="entry name" value="GyrI-like"/>
    <property type="match status" value="1"/>
</dbReference>
<dbReference type="EMBL" id="JAMZFV010000004">
    <property type="protein sequence ID" value="MCP1109520.1"/>
    <property type="molecule type" value="Genomic_DNA"/>
</dbReference>
<dbReference type="SMART" id="SM00422">
    <property type="entry name" value="HTH_MERR"/>
    <property type="match status" value="1"/>
</dbReference>
<dbReference type="PANTHER" id="PTHR30204">
    <property type="entry name" value="REDOX-CYCLING DRUG-SENSING TRANSCRIPTIONAL ACTIVATOR SOXR"/>
    <property type="match status" value="1"/>
</dbReference>
<dbReference type="InterPro" id="IPR011256">
    <property type="entry name" value="Reg_factor_effector_dom_sf"/>
</dbReference>
<name>A0ABT1EFN7_9FIRM</name>
<evidence type="ECO:0000259" key="3">
    <source>
        <dbReference type="PROSITE" id="PS50937"/>
    </source>
</evidence>
<gene>
    <name evidence="4" type="ORF">NK118_04555</name>
</gene>
<dbReference type="PROSITE" id="PS50937">
    <property type="entry name" value="HTH_MERR_2"/>
    <property type="match status" value="1"/>
</dbReference>
<feature type="domain" description="HTH merR-type" evidence="3">
    <location>
        <begin position="1"/>
        <end position="71"/>
    </location>
</feature>